<keyword evidence="1" id="KW-0732">Signal</keyword>
<gene>
    <name evidence="2" type="ORF">EDD54_2434</name>
</gene>
<feature type="signal peptide" evidence="1">
    <location>
        <begin position="1"/>
        <end position="22"/>
    </location>
</feature>
<reference evidence="2 3" key="1">
    <citation type="submission" date="2019-03" db="EMBL/GenBank/DDBJ databases">
        <title>Genomic Encyclopedia of Type Strains, Phase IV (KMG-IV): sequencing the most valuable type-strain genomes for metagenomic binning, comparative biology and taxonomic classification.</title>
        <authorList>
            <person name="Goeker M."/>
        </authorList>
    </citation>
    <scope>NUCLEOTIDE SEQUENCE [LARGE SCALE GENOMIC DNA]</scope>
    <source>
        <strain evidence="2 3">DSM 102969</strain>
    </source>
</reference>
<accession>A0A4R6RGX2</accession>
<comment type="caution">
    <text evidence="2">The sequence shown here is derived from an EMBL/GenBank/DDBJ whole genome shotgun (WGS) entry which is preliminary data.</text>
</comment>
<evidence type="ECO:0000313" key="2">
    <source>
        <dbReference type="EMBL" id="TDP85580.1"/>
    </source>
</evidence>
<dbReference type="AlphaFoldDB" id="A0A4R6RGX2"/>
<proteinExistence type="predicted"/>
<dbReference type="Proteomes" id="UP000294547">
    <property type="component" value="Unassembled WGS sequence"/>
</dbReference>
<evidence type="ECO:0000256" key="1">
    <source>
        <dbReference type="SAM" id="SignalP"/>
    </source>
</evidence>
<protein>
    <recommendedName>
        <fullName evidence="4">Secreted protein</fullName>
    </recommendedName>
</protein>
<evidence type="ECO:0008006" key="4">
    <source>
        <dbReference type="Google" id="ProtNLM"/>
    </source>
</evidence>
<dbReference type="RefSeq" id="WP_126541416.1">
    <property type="nucleotide sequence ID" value="NZ_BSPM01000004.1"/>
</dbReference>
<sequence length="150" mass="15569">MTITRRFIAAAALSLLPTAAFAAALPSTVYQSAANFPAGCSAASCGMTFQPVPAGSTLKVDHFSCEISASPTRAVLTVRVSWGAGTVQQSVYQRPELVGRDSASSYWYVRGETGFIIPPGMTPKVDIYASATGPFFPACVLAGTLLASTP</sequence>
<dbReference type="EMBL" id="SNXY01000007">
    <property type="protein sequence ID" value="TDP85580.1"/>
    <property type="molecule type" value="Genomic_DNA"/>
</dbReference>
<organism evidence="2 3">
    <name type="scientific">Oharaeibacter diazotrophicus</name>
    <dbReference type="NCBI Taxonomy" id="1920512"/>
    <lineage>
        <taxon>Bacteria</taxon>
        <taxon>Pseudomonadati</taxon>
        <taxon>Pseudomonadota</taxon>
        <taxon>Alphaproteobacteria</taxon>
        <taxon>Hyphomicrobiales</taxon>
        <taxon>Pleomorphomonadaceae</taxon>
        <taxon>Oharaeibacter</taxon>
    </lineage>
</organism>
<keyword evidence="3" id="KW-1185">Reference proteome</keyword>
<evidence type="ECO:0000313" key="3">
    <source>
        <dbReference type="Proteomes" id="UP000294547"/>
    </source>
</evidence>
<feature type="chain" id="PRO_5021000236" description="Secreted protein" evidence="1">
    <location>
        <begin position="23"/>
        <end position="150"/>
    </location>
</feature>
<name>A0A4R6RGX2_9HYPH</name>